<keyword evidence="4" id="KW-1185">Reference proteome</keyword>
<accession>A0ABT1MEW2</accession>
<dbReference type="EMBL" id="JANDBD010000023">
    <property type="protein sequence ID" value="MCP9276947.1"/>
    <property type="molecule type" value="Genomic_DNA"/>
</dbReference>
<dbReference type="PANTHER" id="PTHR34301">
    <property type="entry name" value="DNA-BINDING PROTEIN-RELATED"/>
    <property type="match status" value="1"/>
</dbReference>
<name>A0ABT1MEW2_9MYCO</name>
<dbReference type="InterPro" id="IPR027417">
    <property type="entry name" value="P-loop_NTPase"/>
</dbReference>
<dbReference type="GO" id="GO:0005524">
    <property type="term" value="F:ATP binding"/>
    <property type="evidence" value="ECO:0007669"/>
    <property type="project" value="UniProtKB-KW"/>
</dbReference>
<evidence type="ECO:0000256" key="1">
    <source>
        <dbReference type="SAM" id="MobiDB-lite"/>
    </source>
</evidence>
<evidence type="ECO:0000259" key="2">
    <source>
        <dbReference type="SMART" id="SM00382"/>
    </source>
</evidence>
<sequence>MDRELNPFKPGSGLRPPALEGRDRQLEDFDLLVARSKRRNYDRGMILSGLRGVGKTTLLNRLADHADRQGWLTVTIEARPDDAGVTAVRAQLSQELTVGLRRFSRKHRIEKVVEPLIEMARRFSVDVALGPAKLTVKSTGEAAATGDIALDVEELVEEITAAIKPKGSAFGLFIDEMQDLDRGLLSALLATQHRAGQREWPFFIIGAGLPNLPAVLADTRSYAERQFAYSSIGPLDAAAAADALRVPIRDFGGDLSADALDILVAASGGYPYFLQVFGQAVWNVAADAPFDEEDAYLAVEVGVKRLDEGFFPSRWRRATERERRYMAAIAHTGEESPRSGQVARLMGASASAVSDVRDSALKKGLIWAPEHGRIAFTVPHMADFIRRQAGDDVRP</sequence>
<evidence type="ECO:0000313" key="3">
    <source>
        <dbReference type="EMBL" id="MCP9276947.1"/>
    </source>
</evidence>
<dbReference type="Gene3D" id="3.40.50.300">
    <property type="entry name" value="P-loop containing nucleotide triphosphate hydrolases"/>
    <property type="match status" value="1"/>
</dbReference>
<reference evidence="3 4" key="1">
    <citation type="submission" date="2022-06" db="EMBL/GenBank/DDBJ databases">
        <title>Mycolicibacterium sp. CAU 1645 isolated from seawater.</title>
        <authorList>
            <person name="Kim W."/>
        </authorList>
    </citation>
    <scope>NUCLEOTIDE SEQUENCE [LARGE SCALE GENOMIC DNA]</scope>
    <source>
        <strain evidence="3 4">CAU 1645</strain>
    </source>
</reference>
<feature type="domain" description="AAA+ ATPase" evidence="2">
    <location>
        <begin position="41"/>
        <end position="227"/>
    </location>
</feature>
<keyword evidence="3" id="KW-0067">ATP-binding</keyword>
<dbReference type="Proteomes" id="UP001651690">
    <property type="component" value="Unassembled WGS sequence"/>
</dbReference>
<gene>
    <name evidence="3" type="ORF">NM203_32690</name>
</gene>
<dbReference type="SUPFAM" id="SSF52540">
    <property type="entry name" value="P-loop containing nucleoside triphosphate hydrolases"/>
    <property type="match status" value="1"/>
</dbReference>
<keyword evidence="3" id="KW-0547">Nucleotide-binding</keyword>
<evidence type="ECO:0000313" key="4">
    <source>
        <dbReference type="Proteomes" id="UP001651690"/>
    </source>
</evidence>
<proteinExistence type="predicted"/>
<dbReference type="Pfam" id="PF13191">
    <property type="entry name" value="AAA_16"/>
    <property type="match status" value="1"/>
</dbReference>
<feature type="region of interest" description="Disordered" evidence="1">
    <location>
        <begin position="1"/>
        <end position="20"/>
    </location>
</feature>
<dbReference type="InterPro" id="IPR003593">
    <property type="entry name" value="AAA+_ATPase"/>
</dbReference>
<comment type="caution">
    <text evidence="3">The sequence shown here is derived from an EMBL/GenBank/DDBJ whole genome shotgun (WGS) entry which is preliminary data.</text>
</comment>
<protein>
    <submittedName>
        <fullName evidence="3">ATP-binding protein</fullName>
    </submittedName>
</protein>
<dbReference type="RefSeq" id="WP_255065243.1">
    <property type="nucleotide sequence ID" value="NZ_JANDBD010000023.1"/>
</dbReference>
<dbReference type="PANTHER" id="PTHR34301:SF8">
    <property type="entry name" value="ATPASE DOMAIN-CONTAINING PROTEIN"/>
    <property type="match status" value="1"/>
</dbReference>
<dbReference type="InterPro" id="IPR041664">
    <property type="entry name" value="AAA_16"/>
</dbReference>
<organism evidence="3 4">
    <name type="scientific">Mycolicibacterium arenosum</name>
    <dbReference type="NCBI Taxonomy" id="2952157"/>
    <lineage>
        <taxon>Bacteria</taxon>
        <taxon>Bacillati</taxon>
        <taxon>Actinomycetota</taxon>
        <taxon>Actinomycetes</taxon>
        <taxon>Mycobacteriales</taxon>
        <taxon>Mycobacteriaceae</taxon>
        <taxon>Mycolicibacterium</taxon>
    </lineage>
</organism>
<dbReference type="SMART" id="SM00382">
    <property type="entry name" value="AAA"/>
    <property type="match status" value="1"/>
</dbReference>